<dbReference type="PATRIC" id="fig|60890.4.peg.990"/>
<organism evidence="1 2">
    <name type="scientific">Phaeobacter gallaeciensis</name>
    <dbReference type="NCBI Taxonomy" id="60890"/>
    <lineage>
        <taxon>Bacteria</taxon>
        <taxon>Pseudomonadati</taxon>
        <taxon>Pseudomonadota</taxon>
        <taxon>Alphaproteobacteria</taxon>
        <taxon>Rhodobacterales</taxon>
        <taxon>Roseobacteraceae</taxon>
        <taxon>Phaeobacter</taxon>
    </lineage>
</organism>
<proteinExistence type="predicted"/>
<reference evidence="1 2" key="1">
    <citation type="submission" date="2016-04" db="EMBL/GenBank/DDBJ databases">
        <authorList>
            <person name="Evans L.H."/>
            <person name="Alamgir A."/>
            <person name="Owens N."/>
            <person name="Weber N.D."/>
            <person name="Virtaneva K."/>
            <person name="Barbian K."/>
            <person name="Babar A."/>
            <person name="Rosenke K."/>
        </authorList>
    </citation>
    <scope>NUCLEOTIDE SEQUENCE [LARGE SCALE GENOMIC DNA]</scope>
    <source>
        <strain evidence="1 2">JL2886</strain>
    </source>
</reference>
<sequence>MRVIEAGEIPAGVDLADFKRSVHIAAEDLDDDGALQLALQSAEAVVATATGRPLAPRAVEFVVVRGAWRRWWFPVLPVQELLALAVDDGAGGWIDQPLDGAWVQQAHDEPQLVLGASWAGHGVPGELLRVQARVGGADNSVVNRSRQAIFLLAKEWFEAGISIEGEEAPRLSFGVRLLMKQARYQRPCEVA</sequence>
<name>A0A1B0ZP47_9RHOB</name>
<dbReference type="EMBL" id="CP015124">
    <property type="protein sequence ID" value="ANP35939.1"/>
    <property type="molecule type" value="Genomic_DNA"/>
</dbReference>
<evidence type="ECO:0000313" key="1">
    <source>
        <dbReference type="EMBL" id="ANP35939.1"/>
    </source>
</evidence>
<evidence type="ECO:0008006" key="3">
    <source>
        <dbReference type="Google" id="ProtNLM"/>
    </source>
</evidence>
<keyword evidence="2" id="KW-1185">Reference proteome</keyword>
<dbReference type="Proteomes" id="UP000092565">
    <property type="component" value="Chromosome"/>
</dbReference>
<protein>
    <recommendedName>
        <fullName evidence="3">PhiE125 gp8 family phage protein</fullName>
    </recommendedName>
</protein>
<dbReference type="OrthoDB" id="7834329at2"/>
<evidence type="ECO:0000313" key="2">
    <source>
        <dbReference type="Proteomes" id="UP000092565"/>
    </source>
</evidence>
<dbReference type="Gene3D" id="1.10.3230.30">
    <property type="entry name" value="Phage gp6-like head-tail connector protein"/>
    <property type="match status" value="1"/>
</dbReference>
<gene>
    <name evidence="1" type="ORF">JL2886_01017</name>
</gene>
<dbReference type="AlphaFoldDB" id="A0A1B0ZP47"/>
<dbReference type="RefSeq" id="WP_065270995.1">
    <property type="nucleotide sequence ID" value="NZ_CP015124.1"/>
</dbReference>
<accession>A0A1B0ZP47</accession>